<evidence type="ECO:0000313" key="2">
    <source>
        <dbReference type="EMBL" id="TII00159.1"/>
    </source>
</evidence>
<dbReference type="EMBL" id="SSXO01000002">
    <property type="protein sequence ID" value="TII00159.1"/>
    <property type="molecule type" value="Genomic_DNA"/>
</dbReference>
<dbReference type="EMBL" id="SSXO01000001">
    <property type="protein sequence ID" value="TII00945.1"/>
    <property type="molecule type" value="Genomic_DNA"/>
</dbReference>
<comment type="caution">
    <text evidence="3">The sequence shown here is derived from an EMBL/GenBank/DDBJ whole genome shotgun (WGS) entry which is preliminary data.</text>
</comment>
<evidence type="ECO:0000313" key="4">
    <source>
        <dbReference type="Proteomes" id="UP000305165"/>
    </source>
</evidence>
<dbReference type="InterPro" id="IPR025868">
    <property type="entry name" value="Zn_ribbon_dom_put"/>
</dbReference>
<name>A0A4V4RXM6_STRSU</name>
<organism evidence="3 4">
    <name type="scientific">Streptococcus suis</name>
    <dbReference type="NCBI Taxonomy" id="1307"/>
    <lineage>
        <taxon>Bacteria</taxon>
        <taxon>Bacillati</taxon>
        <taxon>Bacillota</taxon>
        <taxon>Bacilli</taxon>
        <taxon>Lactobacillales</taxon>
        <taxon>Streptococcaceae</taxon>
        <taxon>Streptococcus</taxon>
    </lineage>
</organism>
<dbReference type="Proteomes" id="UP000305165">
    <property type="component" value="Unassembled WGS sequence"/>
</dbReference>
<dbReference type="OrthoDB" id="9801008at2"/>
<evidence type="ECO:0000259" key="1">
    <source>
        <dbReference type="Pfam" id="PF12674"/>
    </source>
</evidence>
<proteinExistence type="predicted"/>
<dbReference type="AlphaFoldDB" id="A0A4V4RXM6"/>
<evidence type="ECO:0000313" key="3">
    <source>
        <dbReference type="EMBL" id="TII00945.1"/>
    </source>
</evidence>
<gene>
    <name evidence="3" type="ORF">FAJ39_01035</name>
    <name evidence="2" type="ORF">FAJ39_03555</name>
</gene>
<protein>
    <recommendedName>
        <fullName evidence="1">Putative zinc ribbon domain-containing protein</fullName>
    </recommendedName>
</protein>
<accession>A0A4V4RXM6</accession>
<reference evidence="3 4" key="1">
    <citation type="submission" date="2019-04" db="EMBL/GenBank/DDBJ databases">
        <title>Genome analysis of Streptococcus suis strain WUSS424.</title>
        <authorList>
            <person name="Chen H."/>
            <person name="Gao X."/>
            <person name="Wu Z."/>
        </authorList>
    </citation>
    <scope>NUCLEOTIDE SEQUENCE [LARGE SCALE GENOMIC DNA]</scope>
    <source>
        <strain evidence="3 4">WUSS424</strain>
    </source>
</reference>
<sequence>MEKFCQSCAMPLNLHGQDVRGTEADGSQSTSYCSYCYAKGAFLEPDISFEQMVAKGKNAISNGQGNGFVKFLMKASYPFMLKKAKRWQVQK</sequence>
<feature type="domain" description="Putative zinc ribbon" evidence="1">
    <location>
        <begin position="4"/>
        <end position="88"/>
    </location>
</feature>
<dbReference type="Pfam" id="PF12674">
    <property type="entry name" value="Zn_ribbon_2"/>
    <property type="match status" value="1"/>
</dbReference>